<evidence type="ECO:0000256" key="4">
    <source>
        <dbReference type="ARBA" id="ARBA00022741"/>
    </source>
</evidence>
<dbReference type="NCBIfam" id="TIGR00552">
    <property type="entry name" value="nadE"/>
    <property type="match status" value="1"/>
</dbReference>
<dbReference type="Pfam" id="PF00795">
    <property type="entry name" value="CN_hydrolase"/>
    <property type="match status" value="1"/>
</dbReference>
<feature type="domain" description="CN hydrolase" evidence="9">
    <location>
        <begin position="2"/>
        <end position="290"/>
    </location>
</feature>
<dbReference type="SUPFAM" id="SSF56317">
    <property type="entry name" value="Carbon-nitrogen hydrolase"/>
    <property type="match status" value="1"/>
</dbReference>
<keyword evidence="3 7" id="KW-0436">Ligase</keyword>
<dbReference type="InterPro" id="IPR003694">
    <property type="entry name" value="NAD_synthase"/>
</dbReference>
<sequence>MIRISTVQLSVIPGNIRANFEQIEREIQNARKQNTDILIFPELCLSGYMIGDLWEQNAFLRECERYGQKIADAAENIIVIFGNIVVDPKKKNNDGRVRKYNAAFAACNGQFLKNDRGLSYTIKTLLPDYRQFDDKRHFTSLPELAAEENQSVSSLLAPFTFTIRQETLRAGIVLCEDSWDENARLSPMEILSEKNIDIFFNLSASPFTLEKNDKRHRLFSASLSRLGCPMLYINRRGLENNGKDCYIYDGMTAAYDPKGTLLAEAVPYQAERSCFSFDIAAKKLTAEKEMKPFRGDMLLPALRYGLKEFLSAIHAGRVVIGISGGIDSAVNAALYRSVLPAENLLLVNTPTRFNSETTKNLARRLAENLEAPFVELPIDSFINETVSQIDDLQIPSPSDMKTLHLTGFMKENIQARDRSTRILATLSSAFGGIFTCNANKTELTVGYGTLYGDLSGALAATADLWKHQIYALGRTLNRYFDKNMIPDEIFTVRPSAELSENQDITKGLGDPLIYEYHDFLFRSFIEPWNRITPEEILTWYSENCLEEKLGTPVSIKSIFKTHHDFITDLEKWWNLFAGFAVAKRIQAPPLLAVSRRPYGYDLRESQIAPYYTDTYIHLKNSLLSNG</sequence>
<dbReference type="GO" id="GO:0004359">
    <property type="term" value="F:glutaminase activity"/>
    <property type="evidence" value="ECO:0007669"/>
    <property type="project" value="InterPro"/>
</dbReference>
<comment type="catalytic activity">
    <reaction evidence="7">
        <text>deamido-NAD(+) + L-glutamine + ATP + H2O = L-glutamate + AMP + diphosphate + NAD(+) + H(+)</text>
        <dbReference type="Rhea" id="RHEA:24384"/>
        <dbReference type="ChEBI" id="CHEBI:15377"/>
        <dbReference type="ChEBI" id="CHEBI:15378"/>
        <dbReference type="ChEBI" id="CHEBI:29985"/>
        <dbReference type="ChEBI" id="CHEBI:30616"/>
        <dbReference type="ChEBI" id="CHEBI:33019"/>
        <dbReference type="ChEBI" id="CHEBI:57540"/>
        <dbReference type="ChEBI" id="CHEBI:58359"/>
        <dbReference type="ChEBI" id="CHEBI:58437"/>
        <dbReference type="ChEBI" id="CHEBI:456215"/>
        <dbReference type="EC" id="6.3.5.1"/>
    </reaction>
</comment>
<dbReference type="GO" id="GO:0005524">
    <property type="term" value="F:ATP binding"/>
    <property type="evidence" value="ECO:0007669"/>
    <property type="project" value="UniProtKB-UniRule"/>
</dbReference>
<reference evidence="10" key="1">
    <citation type="submission" date="2020-04" db="EMBL/GenBank/DDBJ databases">
        <title>Deep metagenomics examines the oral microbiome during advanced dental caries in children, revealing novel taxa and co-occurrences with host molecules.</title>
        <authorList>
            <person name="Baker J.L."/>
            <person name="Morton J.T."/>
            <person name="Dinis M."/>
            <person name="Alvarez R."/>
            <person name="Tran N.C."/>
            <person name="Knight R."/>
            <person name="Edlund A."/>
        </authorList>
    </citation>
    <scope>NUCLEOTIDE SEQUENCE</scope>
    <source>
        <strain evidence="10">JCVI_32_bin.14</strain>
    </source>
</reference>
<dbReference type="InterPro" id="IPR014445">
    <property type="entry name" value="Gln-dep_NAD_synthase"/>
</dbReference>
<evidence type="ECO:0000259" key="9">
    <source>
        <dbReference type="PROSITE" id="PS50263"/>
    </source>
</evidence>
<evidence type="ECO:0000313" key="11">
    <source>
        <dbReference type="Proteomes" id="UP000757890"/>
    </source>
</evidence>
<proteinExistence type="inferred from homology"/>
<dbReference type="AlphaFoldDB" id="A0A930B4P6"/>
<dbReference type="SUPFAM" id="SSF52402">
    <property type="entry name" value="Adenine nucleotide alpha hydrolases-like"/>
    <property type="match status" value="1"/>
</dbReference>
<dbReference type="EMBL" id="JABZMK010000003">
    <property type="protein sequence ID" value="MBF1128813.1"/>
    <property type="molecule type" value="Genomic_DNA"/>
</dbReference>
<evidence type="ECO:0000256" key="2">
    <source>
        <dbReference type="ARBA" id="ARBA00007145"/>
    </source>
</evidence>
<comment type="pathway">
    <text evidence="1 7">Cofactor biosynthesis; NAD(+) biosynthesis; NAD(+) from deamido-NAD(+) (L-Gln route): step 1/1.</text>
</comment>
<evidence type="ECO:0000256" key="3">
    <source>
        <dbReference type="ARBA" id="ARBA00022598"/>
    </source>
</evidence>
<evidence type="ECO:0000313" key="10">
    <source>
        <dbReference type="EMBL" id="MBF1128813.1"/>
    </source>
</evidence>
<dbReference type="InterPro" id="IPR022310">
    <property type="entry name" value="NAD/GMP_synthase"/>
</dbReference>
<dbReference type="PANTHER" id="PTHR23090:SF7">
    <property type="entry name" value="NH(3)-DEPENDENT NAD(+) SYNTHETASE"/>
    <property type="match status" value="1"/>
</dbReference>
<keyword evidence="4 7" id="KW-0547">Nucleotide-binding</keyword>
<dbReference type="GO" id="GO:0009435">
    <property type="term" value="P:NAD+ biosynthetic process"/>
    <property type="evidence" value="ECO:0007669"/>
    <property type="project" value="UniProtKB-UniRule"/>
</dbReference>
<organism evidence="10 11">
    <name type="scientific">Dialister invisus</name>
    <dbReference type="NCBI Taxonomy" id="218538"/>
    <lineage>
        <taxon>Bacteria</taxon>
        <taxon>Bacillati</taxon>
        <taxon>Bacillota</taxon>
        <taxon>Negativicutes</taxon>
        <taxon>Veillonellales</taxon>
        <taxon>Veillonellaceae</taxon>
        <taxon>Dialister</taxon>
    </lineage>
</organism>
<keyword evidence="5 7" id="KW-0067">ATP-binding</keyword>
<name>A0A930B4P6_9FIRM</name>
<dbReference type="Gene3D" id="3.60.110.10">
    <property type="entry name" value="Carbon-nitrogen hydrolase"/>
    <property type="match status" value="1"/>
</dbReference>
<evidence type="ECO:0000256" key="6">
    <source>
        <dbReference type="ARBA" id="ARBA00023027"/>
    </source>
</evidence>
<comment type="similarity">
    <text evidence="8">Belongs to the NAD synthetase family.</text>
</comment>
<dbReference type="GO" id="GO:0003952">
    <property type="term" value="F:NAD+ synthase (glutamine-hydrolyzing) activity"/>
    <property type="evidence" value="ECO:0007669"/>
    <property type="project" value="UniProtKB-UniRule"/>
</dbReference>
<dbReference type="PROSITE" id="PS50263">
    <property type="entry name" value="CN_HYDROLASE"/>
    <property type="match status" value="1"/>
</dbReference>
<accession>A0A930B4P6</accession>
<gene>
    <name evidence="10" type="primary">nadE</name>
    <name evidence="10" type="ORF">HXL70_02045</name>
</gene>
<dbReference type="InterPro" id="IPR036526">
    <property type="entry name" value="C-N_Hydrolase_sf"/>
</dbReference>
<dbReference type="Gene3D" id="3.40.50.620">
    <property type="entry name" value="HUPs"/>
    <property type="match status" value="1"/>
</dbReference>
<keyword evidence="6 7" id="KW-0520">NAD</keyword>
<dbReference type="GO" id="GO:0005737">
    <property type="term" value="C:cytoplasm"/>
    <property type="evidence" value="ECO:0007669"/>
    <property type="project" value="InterPro"/>
</dbReference>
<comment type="similarity">
    <text evidence="2 7">In the C-terminal section; belongs to the NAD synthetase family.</text>
</comment>
<evidence type="ECO:0000256" key="5">
    <source>
        <dbReference type="ARBA" id="ARBA00022840"/>
    </source>
</evidence>
<comment type="caution">
    <text evidence="10">The sequence shown here is derived from an EMBL/GenBank/DDBJ whole genome shotgun (WGS) entry which is preliminary data.</text>
</comment>
<dbReference type="InterPro" id="IPR014729">
    <property type="entry name" value="Rossmann-like_a/b/a_fold"/>
</dbReference>
<dbReference type="CDD" id="cd00553">
    <property type="entry name" value="NAD_synthase"/>
    <property type="match status" value="1"/>
</dbReference>
<dbReference type="CDD" id="cd07570">
    <property type="entry name" value="GAT_Gln-NAD-synth"/>
    <property type="match status" value="1"/>
</dbReference>
<protein>
    <recommendedName>
        <fullName evidence="7">Glutamine-dependent NAD(+) synthetase</fullName>
        <ecNumber evidence="7">6.3.5.1</ecNumber>
    </recommendedName>
    <alternativeName>
        <fullName evidence="7">NAD(+) synthase [glutamine-hydrolyzing]</fullName>
    </alternativeName>
</protein>
<dbReference type="PANTHER" id="PTHR23090">
    <property type="entry name" value="NH 3 /GLUTAMINE-DEPENDENT NAD + SYNTHETASE"/>
    <property type="match status" value="1"/>
</dbReference>
<evidence type="ECO:0000256" key="1">
    <source>
        <dbReference type="ARBA" id="ARBA00005188"/>
    </source>
</evidence>
<dbReference type="PIRSF" id="PIRSF006630">
    <property type="entry name" value="NADS_GAT"/>
    <property type="match status" value="1"/>
</dbReference>
<evidence type="ECO:0000256" key="8">
    <source>
        <dbReference type="RuleBase" id="RU003811"/>
    </source>
</evidence>
<evidence type="ECO:0000256" key="7">
    <source>
        <dbReference type="PIRNR" id="PIRNR006630"/>
    </source>
</evidence>
<dbReference type="Pfam" id="PF02540">
    <property type="entry name" value="NAD_synthase"/>
    <property type="match status" value="1"/>
</dbReference>
<dbReference type="Proteomes" id="UP000757890">
    <property type="component" value="Unassembled WGS sequence"/>
</dbReference>
<dbReference type="InterPro" id="IPR003010">
    <property type="entry name" value="C-N_Hydrolase"/>
</dbReference>
<dbReference type="EC" id="6.3.5.1" evidence="7"/>